<dbReference type="Pfam" id="PF00732">
    <property type="entry name" value="GMC_oxred_N"/>
    <property type="match status" value="1"/>
</dbReference>
<evidence type="ECO:0000259" key="6">
    <source>
        <dbReference type="PROSITE" id="PS00624"/>
    </source>
</evidence>
<name>A0A6G9YGL0_9NOCA</name>
<dbReference type="InterPro" id="IPR012132">
    <property type="entry name" value="GMC_OxRdtase"/>
</dbReference>
<dbReference type="Pfam" id="PF05199">
    <property type="entry name" value="GMC_oxred_C"/>
    <property type="match status" value="1"/>
</dbReference>
<feature type="compositionally biased region" description="Low complexity" evidence="5">
    <location>
        <begin position="191"/>
        <end position="204"/>
    </location>
</feature>
<feature type="domain" description="Glucose-methanol-choline oxidoreductase N-terminal" evidence="6">
    <location>
        <begin position="487"/>
        <end position="501"/>
    </location>
</feature>
<evidence type="ECO:0000256" key="5">
    <source>
        <dbReference type="SAM" id="MobiDB-lite"/>
    </source>
</evidence>
<organism evidence="7 8">
    <name type="scientific">Nocardia arthritidis</name>
    <dbReference type="NCBI Taxonomy" id="228602"/>
    <lineage>
        <taxon>Bacteria</taxon>
        <taxon>Bacillati</taxon>
        <taxon>Actinomycetota</taxon>
        <taxon>Actinomycetes</taxon>
        <taxon>Mycobacteriales</taxon>
        <taxon>Nocardiaceae</taxon>
        <taxon>Nocardia</taxon>
    </lineage>
</organism>
<feature type="region of interest" description="Disordered" evidence="5">
    <location>
        <begin position="184"/>
        <end position="210"/>
    </location>
</feature>
<keyword evidence="8" id="KW-1185">Reference proteome</keyword>
<evidence type="ECO:0000313" key="8">
    <source>
        <dbReference type="Proteomes" id="UP000503540"/>
    </source>
</evidence>
<dbReference type="Gene3D" id="3.30.560.10">
    <property type="entry name" value="Glucose Oxidase, domain 3"/>
    <property type="match status" value="1"/>
</dbReference>
<dbReference type="Gene3D" id="3.50.50.60">
    <property type="entry name" value="FAD/NAD(P)-binding domain"/>
    <property type="match status" value="1"/>
</dbReference>
<dbReference type="PANTHER" id="PTHR11552:SF147">
    <property type="entry name" value="CHOLINE DEHYDROGENASE, MITOCHONDRIAL"/>
    <property type="match status" value="1"/>
</dbReference>
<proteinExistence type="inferred from homology"/>
<dbReference type="PANTHER" id="PTHR11552">
    <property type="entry name" value="GLUCOSE-METHANOL-CHOLINE GMC OXIDOREDUCTASE"/>
    <property type="match status" value="1"/>
</dbReference>
<dbReference type="SUPFAM" id="SSF51905">
    <property type="entry name" value="FAD/NAD(P)-binding domain"/>
    <property type="match status" value="1"/>
</dbReference>
<dbReference type="GO" id="GO:0016614">
    <property type="term" value="F:oxidoreductase activity, acting on CH-OH group of donors"/>
    <property type="evidence" value="ECO:0007669"/>
    <property type="project" value="InterPro"/>
</dbReference>
<dbReference type="Proteomes" id="UP000503540">
    <property type="component" value="Chromosome"/>
</dbReference>
<sequence length="761" mass="82906">MTGKGRRERWRQLCGRERRGHTAFRQPMARRDRERTRRTRAEGDQRRDGHGGEAASEAAVPHVQGGEQDSGGRGGQRERREQSECAHQHVPGARTGEQQRGDDQRDRRRGDQRNAKELGISRALGIGPGVVPPVALGGERQERAEHREQRRAEQQGPVDPVGQQTCWRGGEFELRMPARFHRTGRERGVHSESLGSARRSGRSGIPPEWRKNDRRPVIARILALRAQIGVGTVQTGAASADYVIVGSGSAGAVLANRLSADTATTVALLEAGPPDKNKFAHIPAAFAKLFRSEVDWDYLTAPQPELKNREIYWPRGKMFGGSSSMNAMMWVRGFRADYDEWALLAGEEWGFAAAVDQFRRIEQVEGAQFPDEGTTGPLHVSHQRSPRGITAAYLAAAEAAGYPIEPPNRPLPEGFCQTMVTQRGGRRWSAADAYLRPALNRPNLFVQAEALATRVLFNGTRAVGVEYRQGGATHTVTAHREVLLCGGAINSPQLLMLSGIGDRDELARHGIRALVHAPEVGSNLQDHLVSGIGYGVPGDSLYAAEKPRQLLDYLIRHRGMLTSNVGEAYGFVRSRGDLELPDLELIFAPAPFYYEGLLDPTEHGVILAAVLLRPHSRGRIALASADPAAKPVIDPRYLSDTAGADRAAIMAGLRVCAELAATEPLRAALGPLIYPPQAPSDMEATLELTLNGYSHTLYHPVGTCRMGTDDASVVTPHLEVRGVRGLRVADASVMPLLIRGHTHAPSVFVGEQAARFILGGS</sequence>
<dbReference type="SUPFAM" id="SSF54373">
    <property type="entry name" value="FAD-linked reductases, C-terminal domain"/>
    <property type="match status" value="1"/>
</dbReference>
<evidence type="ECO:0000256" key="1">
    <source>
        <dbReference type="ARBA" id="ARBA00001974"/>
    </source>
</evidence>
<dbReference type="InterPro" id="IPR036188">
    <property type="entry name" value="FAD/NAD-bd_sf"/>
</dbReference>
<evidence type="ECO:0000256" key="2">
    <source>
        <dbReference type="ARBA" id="ARBA00010790"/>
    </source>
</evidence>
<dbReference type="KEGG" id="nah:F5544_21200"/>
<feature type="region of interest" description="Disordered" evidence="5">
    <location>
        <begin position="1"/>
        <end position="165"/>
    </location>
</feature>
<feature type="compositionally biased region" description="Basic and acidic residues" evidence="5">
    <location>
        <begin position="29"/>
        <end position="51"/>
    </location>
</feature>
<dbReference type="GO" id="GO:0050660">
    <property type="term" value="F:flavin adenine dinucleotide binding"/>
    <property type="evidence" value="ECO:0007669"/>
    <property type="project" value="InterPro"/>
</dbReference>
<evidence type="ECO:0000313" key="7">
    <source>
        <dbReference type="EMBL" id="QIS12103.1"/>
    </source>
</evidence>
<gene>
    <name evidence="7" type="ORF">F5544_21200</name>
</gene>
<evidence type="ECO:0000256" key="3">
    <source>
        <dbReference type="ARBA" id="ARBA00022630"/>
    </source>
</evidence>
<keyword evidence="3" id="KW-0285">Flavoprotein</keyword>
<comment type="cofactor">
    <cofactor evidence="1">
        <name>FAD</name>
        <dbReference type="ChEBI" id="CHEBI:57692"/>
    </cofactor>
</comment>
<dbReference type="InterPro" id="IPR000172">
    <property type="entry name" value="GMC_OxRdtase_N"/>
</dbReference>
<comment type="similarity">
    <text evidence="2">Belongs to the GMC oxidoreductase family.</text>
</comment>
<protein>
    <recommendedName>
        <fullName evidence="6">Glucose-methanol-choline oxidoreductase N-terminal domain-containing protein</fullName>
    </recommendedName>
</protein>
<feature type="compositionally biased region" description="Basic and acidic residues" evidence="5">
    <location>
        <begin position="97"/>
        <end position="116"/>
    </location>
</feature>
<evidence type="ECO:0000256" key="4">
    <source>
        <dbReference type="ARBA" id="ARBA00022827"/>
    </source>
</evidence>
<feature type="compositionally biased region" description="Basic and acidic residues" evidence="5">
    <location>
        <begin position="75"/>
        <end position="87"/>
    </location>
</feature>
<dbReference type="EMBL" id="CP046172">
    <property type="protein sequence ID" value="QIS12103.1"/>
    <property type="molecule type" value="Genomic_DNA"/>
</dbReference>
<dbReference type="PROSITE" id="PS00624">
    <property type="entry name" value="GMC_OXRED_2"/>
    <property type="match status" value="1"/>
</dbReference>
<feature type="compositionally biased region" description="Basic and acidic residues" evidence="5">
    <location>
        <begin position="139"/>
        <end position="153"/>
    </location>
</feature>
<accession>A0A6G9YGL0</accession>
<reference evidence="7 8" key="1">
    <citation type="journal article" date="2019" name="ACS Chem. Biol.">
        <title>Identification and Mobilization of a Cryptic Antibiotic Biosynthesis Gene Locus from a Human-Pathogenic Nocardia Isolate.</title>
        <authorList>
            <person name="Herisse M."/>
            <person name="Ishida K."/>
            <person name="Porter J.L."/>
            <person name="Howden B."/>
            <person name="Hertweck C."/>
            <person name="Stinear T.P."/>
            <person name="Pidot S.J."/>
        </authorList>
    </citation>
    <scope>NUCLEOTIDE SEQUENCE [LARGE SCALE GENOMIC DNA]</scope>
    <source>
        <strain evidence="7 8">AUSMDU00012717</strain>
    </source>
</reference>
<keyword evidence="4" id="KW-0274">FAD</keyword>
<dbReference type="InterPro" id="IPR007867">
    <property type="entry name" value="GMC_OxRtase_C"/>
</dbReference>
<dbReference type="AlphaFoldDB" id="A0A6G9YGL0"/>